<evidence type="ECO:0000313" key="2">
    <source>
        <dbReference type="EMBL" id="QGR16670.1"/>
    </source>
</evidence>
<dbReference type="Proteomes" id="UP000582213">
    <property type="component" value="Unassembled WGS sequence"/>
</dbReference>
<evidence type="ECO:0000313" key="3">
    <source>
        <dbReference type="Proteomes" id="UP000427373"/>
    </source>
</evidence>
<keyword evidence="3" id="KW-1185">Reference proteome</keyword>
<evidence type="ECO:0000313" key="4">
    <source>
        <dbReference type="Proteomes" id="UP000582213"/>
    </source>
</evidence>
<evidence type="ECO:0008006" key="5">
    <source>
        <dbReference type="Google" id="ProtNLM"/>
    </source>
</evidence>
<protein>
    <recommendedName>
        <fullName evidence="5">DUF3800 domain-containing protein</fullName>
    </recommendedName>
</protein>
<name>A0A650CFP1_SULOH</name>
<reference evidence="1 4" key="2">
    <citation type="submission" date="2020-08" db="EMBL/GenBank/DDBJ databases">
        <title>Genomic Encyclopedia of Type Strains, Phase IV (KMG-IV): sequencing the most valuable type-strain genomes for metagenomic binning, comparative biology and taxonomic classification.</title>
        <authorList>
            <person name="Goeker M."/>
        </authorList>
    </citation>
    <scope>NUCLEOTIDE SEQUENCE [LARGE SCALE GENOMIC DNA]</scope>
    <source>
        <strain evidence="1 4">DSM 12421</strain>
    </source>
</reference>
<gene>
    <name evidence="2" type="ORF">D1869_05340</name>
    <name evidence="1" type="ORF">HNQ62_001849</name>
</gene>
<accession>A0A650CFP1</accession>
<dbReference type="Proteomes" id="UP000427373">
    <property type="component" value="Chromosome"/>
</dbReference>
<dbReference type="GeneID" id="42800646"/>
<dbReference type="EMBL" id="JACHFY010000010">
    <property type="protein sequence ID" value="MBB5254076.1"/>
    <property type="molecule type" value="Genomic_DNA"/>
</dbReference>
<proteinExistence type="predicted"/>
<dbReference type="KEGG" id="soh:D1869_05340"/>
<organism evidence="2 3">
    <name type="scientific">Sulfurisphaera ohwakuensis</name>
    <dbReference type="NCBI Taxonomy" id="69656"/>
    <lineage>
        <taxon>Archaea</taxon>
        <taxon>Thermoproteota</taxon>
        <taxon>Thermoprotei</taxon>
        <taxon>Sulfolobales</taxon>
        <taxon>Sulfolobaceae</taxon>
        <taxon>Sulfurisphaera</taxon>
    </lineage>
</organism>
<dbReference type="AlphaFoldDB" id="A0A650CFP1"/>
<reference evidence="2 3" key="1">
    <citation type="submission" date="2019-10" db="EMBL/GenBank/DDBJ databases">
        <title>Genome Sequences from Six Type Strain Members of the Archaeal Family Sulfolobaceae: Acidianus ambivalens, Acidianus infernus, Metallosphaera prunae, Stygiolobus azoricus, Sulfolobus metallicus, and Sulfurisphaera ohwakuensis.</title>
        <authorList>
            <person name="Counts J.A."/>
            <person name="Kelly R.M."/>
        </authorList>
    </citation>
    <scope>NUCLEOTIDE SEQUENCE [LARGE SCALE GENOMIC DNA]</scope>
    <source>
        <strain evidence="2 3">TA-1</strain>
    </source>
</reference>
<dbReference type="OrthoDB" id="40409at2157"/>
<dbReference type="RefSeq" id="WP_156014225.1">
    <property type="nucleotide sequence ID" value="NZ_CP045484.1"/>
</dbReference>
<dbReference type="EMBL" id="CP045484">
    <property type="protein sequence ID" value="QGR16670.1"/>
    <property type="molecule type" value="Genomic_DNA"/>
</dbReference>
<evidence type="ECO:0000313" key="1">
    <source>
        <dbReference type="EMBL" id="MBB5254076.1"/>
    </source>
</evidence>
<sequence>MDREIHISIDEAGNPADDKPFVISAVLIYDIDNYLKLYDEALVDVQRLTGKHIKFFKWSEDPPKQHRLGKNVKGIFVNKVLSNLTGISLIIDKKTDLTAHSAKIYGKIIGLNLRKYVVGKKIFVYYDRTPVLRDSDKQYILTNFHKWSLAKVMRIEFTGHDKYKLIHSADYVSGIVREYLMDIKKEYRFYIEEYFNVINKNFEIRLINIEDY</sequence>